<keyword evidence="2" id="KW-1185">Reference proteome</keyword>
<sequence length="139" mass="15952">IRTFNTKIIYRFLTEEKLDDVGYKLEQSPMKSLRKFNRQVDIGTAVRSTGLDMESGFALRGSESSSGWNGRCKLRYGAQKGRASKISYVTGKQVDKHLHFERILYRRTSPVIIHVLVRSAYLQCVHLSVADHVWVDADF</sequence>
<feature type="non-terminal residue" evidence="1">
    <location>
        <position position="1"/>
    </location>
</feature>
<dbReference type="Proteomes" id="UP001148838">
    <property type="component" value="Unassembled WGS sequence"/>
</dbReference>
<name>A0ABQ8T4B6_PERAM</name>
<protein>
    <submittedName>
        <fullName evidence="1">Uncharacterized protein</fullName>
    </submittedName>
</protein>
<reference evidence="1 2" key="1">
    <citation type="journal article" date="2022" name="Allergy">
        <title>Genome assembly and annotation of Periplaneta americana reveal a comprehensive cockroach allergen profile.</title>
        <authorList>
            <person name="Wang L."/>
            <person name="Xiong Q."/>
            <person name="Saelim N."/>
            <person name="Wang L."/>
            <person name="Nong W."/>
            <person name="Wan A.T."/>
            <person name="Shi M."/>
            <person name="Liu X."/>
            <person name="Cao Q."/>
            <person name="Hui J.H.L."/>
            <person name="Sookrung N."/>
            <person name="Leung T.F."/>
            <person name="Tungtrongchitr A."/>
            <person name="Tsui S.K.W."/>
        </authorList>
    </citation>
    <scope>NUCLEOTIDE SEQUENCE [LARGE SCALE GENOMIC DNA]</scope>
    <source>
        <strain evidence="1">PWHHKU_190912</strain>
    </source>
</reference>
<evidence type="ECO:0000313" key="2">
    <source>
        <dbReference type="Proteomes" id="UP001148838"/>
    </source>
</evidence>
<proteinExistence type="predicted"/>
<organism evidence="1 2">
    <name type="scientific">Periplaneta americana</name>
    <name type="common">American cockroach</name>
    <name type="synonym">Blatta americana</name>
    <dbReference type="NCBI Taxonomy" id="6978"/>
    <lineage>
        <taxon>Eukaryota</taxon>
        <taxon>Metazoa</taxon>
        <taxon>Ecdysozoa</taxon>
        <taxon>Arthropoda</taxon>
        <taxon>Hexapoda</taxon>
        <taxon>Insecta</taxon>
        <taxon>Pterygota</taxon>
        <taxon>Neoptera</taxon>
        <taxon>Polyneoptera</taxon>
        <taxon>Dictyoptera</taxon>
        <taxon>Blattodea</taxon>
        <taxon>Blattoidea</taxon>
        <taxon>Blattidae</taxon>
        <taxon>Blattinae</taxon>
        <taxon>Periplaneta</taxon>
    </lineage>
</organism>
<dbReference type="EMBL" id="JAJSOF020000015">
    <property type="protein sequence ID" value="KAJ4441343.1"/>
    <property type="molecule type" value="Genomic_DNA"/>
</dbReference>
<accession>A0ABQ8T4B6</accession>
<gene>
    <name evidence="1" type="ORF">ANN_11198</name>
</gene>
<comment type="caution">
    <text evidence="1">The sequence shown here is derived from an EMBL/GenBank/DDBJ whole genome shotgun (WGS) entry which is preliminary data.</text>
</comment>
<evidence type="ECO:0000313" key="1">
    <source>
        <dbReference type="EMBL" id="KAJ4441343.1"/>
    </source>
</evidence>